<feature type="transmembrane region" description="Helical" evidence="1">
    <location>
        <begin position="326"/>
        <end position="346"/>
    </location>
</feature>
<protein>
    <submittedName>
        <fullName evidence="2">Glucosyltransferase domain-containing protein</fullName>
    </submittedName>
</protein>
<feature type="transmembrane region" description="Helical" evidence="1">
    <location>
        <begin position="74"/>
        <end position="92"/>
    </location>
</feature>
<organism evidence="2 3">
    <name type="scientific">Lactococcus nasutitermitis</name>
    <dbReference type="NCBI Taxonomy" id="1652957"/>
    <lineage>
        <taxon>Bacteria</taxon>
        <taxon>Bacillati</taxon>
        <taxon>Bacillota</taxon>
        <taxon>Bacilli</taxon>
        <taxon>Lactobacillales</taxon>
        <taxon>Streptococcaceae</taxon>
        <taxon>Lactococcus</taxon>
    </lineage>
</organism>
<feature type="transmembrane region" description="Helical" evidence="1">
    <location>
        <begin position="132"/>
        <end position="151"/>
    </location>
</feature>
<accession>A0ABV9JDJ7</accession>
<feature type="transmembrane region" description="Helical" evidence="1">
    <location>
        <begin position="304"/>
        <end position="321"/>
    </location>
</feature>
<dbReference type="InterPro" id="IPR025686">
    <property type="entry name" value="Glucos_trans_II"/>
</dbReference>
<keyword evidence="3" id="KW-1185">Reference proteome</keyword>
<feature type="transmembrane region" description="Helical" evidence="1">
    <location>
        <begin position="247"/>
        <end position="268"/>
    </location>
</feature>
<keyword evidence="1" id="KW-0812">Transmembrane</keyword>
<keyword evidence="1" id="KW-1133">Transmembrane helix</keyword>
<feature type="transmembrane region" description="Helical" evidence="1">
    <location>
        <begin position="157"/>
        <end position="188"/>
    </location>
</feature>
<evidence type="ECO:0000313" key="2">
    <source>
        <dbReference type="EMBL" id="MFC4652785.1"/>
    </source>
</evidence>
<feature type="transmembrane region" description="Helical" evidence="1">
    <location>
        <begin position="200"/>
        <end position="218"/>
    </location>
</feature>
<proteinExistence type="predicted"/>
<evidence type="ECO:0000313" key="3">
    <source>
        <dbReference type="Proteomes" id="UP001595987"/>
    </source>
</evidence>
<dbReference type="EMBL" id="JBHSGD010000005">
    <property type="protein sequence ID" value="MFC4652785.1"/>
    <property type="molecule type" value="Genomic_DNA"/>
</dbReference>
<dbReference type="RefSeq" id="WP_244842491.1">
    <property type="nucleotide sequence ID" value="NZ_BOVQ01000001.1"/>
</dbReference>
<dbReference type="Proteomes" id="UP001595987">
    <property type="component" value="Unassembled WGS sequence"/>
</dbReference>
<feature type="transmembrane region" description="Helical" evidence="1">
    <location>
        <begin position="280"/>
        <end position="298"/>
    </location>
</feature>
<keyword evidence="1" id="KW-0472">Membrane</keyword>
<evidence type="ECO:0000256" key="1">
    <source>
        <dbReference type="SAM" id="Phobius"/>
    </source>
</evidence>
<dbReference type="Pfam" id="PF14264">
    <property type="entry name" value="Glucos_trans_II"/>
    <property type="match status" value="1"/>
</dbReference>
<name>A0ABV9JDJ7_9LACT</name>
<feature type="transmembrane region" description="Helical" evidence="1">
    <location>
        <begin position="12"/>
        <end position="28"/>
    </location>
</feature>
<feature type="transmembrane region" description="Helical" evidence="1">
    <location>
        <begin position="104"/>
        <end position="125"/>
    </location>
</feature>
<gene>
    <name evidence="2" type="ORF">ACFO26_07665</name>
</gene>
<sequence length="470" mass="53681">MKNKIFSGKNFLTVLSIILATIVTYLPYFKNTVGIDTSTMMLNQRQMLQGYLSQGRFGIVWFFDSFVKNYNNEIVPFMAVFLLILIGIYFYFLLDNYLTNLSKMMKAIFAILFVNNPVIYAQLYFKLQAIEICLGILLVLVASHLCLLERPVRLVKFILSVILLSFAILIYQSFAFFIFSLFLFYLLIFPEKRREVLQTFFPALLVSGLVYIVVYWLYSLRVQYSTYGAQTYLMWNRFASLGHLKQILMLGMLVAAVFFVILSIWTIVRARKYLTIDAHLLVLLLMSLLTFNVFFGNIIPTPRVYFGTFSVVGIGLLYTLVNRARVWRFLAGSLAILSLLLTFGLAHKANVSFANDVQLTQKVTNFANQKQAKTVVFIGNLQVGNQGAVNKIADLFITGATRTSFFQFDEPLISVRPYDFMRLQGHDFPVADKALRQAMVTKYENLPAYPAAGAFIFDEDSQTVVVKLSD</sequence>
<reference evidence="3" key="1">
    <citation type="journal article" date="2019" name="Int. J. Syst. Evol. Microbiol.">
        <title>The Global Catalogue of Microorganisms (GCM) 10K type strain sequencing project: providing services to taxonomists for standard genome sequencing and annotation.</title>
        <authorList>
            <consortium name="The Broad Institute Genomics Platform"/>
            <consortium name="The Broad Institute Genome Sequencing Center for Infectious Disease"/>
            <person name="Wu L."/>
            <person name="Ma J."/>
        </authorList>
    </citation>
    <scope>NUCLEOTIDE SEQUENCE [LARGE SCALE GENOMIC DNA]</scope>
    <source>
        <strain evidence="3">CCUG 63287</strain>
    </source>
</reference>
<comment type="caution">
    <text evidence="2">The sequence shown here is derived from an EMBL/GenBank/DDBJ whole genome shotgun (WGS) entry which is preliminary data.</text>
</comment>